<comment type="caution">
    <text evidence="2">The sequence shown here is derived from an EMBL/GenBank/DDBJ whole genome shotgun (WGS) entry which is preliminary data.</text>
</comment>
<sequence length="61" mass="6881">MVVTPISQFNHSTKEWLHYVEDDSAPSSPTHEAIRQPPTTFREPIVHEIPIVSEVTSPRAS</sequence>
<feature type="region of interest" description="Disordered" evidence="1">
    <location>
        <begin position="22"/>
        <end position="42"/>
    </location>
</feature>
<proteinExistence type="predicted"/>
<reference evidence="2 3" key="1">
    <citation type="submission" date="2019-09" db="EMBL/GenBank/DDBJ databases">
        <authorList>
            <person name="Ou C."/>
        </authorList>
    </citation>
    <scope>NUCLEOTIDE SEQUENCE [LARGE SCALE GENOMIC DNA]</scope>
    <source>
        <strain evidence="2">S2</strain>
        <tissue evidence="2">Leaf</tissue>
    </source>
</reference>
<evidence type="ECO:0000256" key="1">
    <source>
        <dbReference type="SAM" id="MobiDB-lite"/>
    </source>
</evidence>
<accession>A0A5N5F3D4</accession>
<dbReference type="Proteomes" id="UP000327157">
    <property type="component" value="Chromosome 1"/>
</dbReference>
<dbReference type="EMBL" id="SMOL01000768">
    <property type="protein sequence ID" value="KAB2597477.1"/>
    <property type="molecule type" value="Genomic_DNA"/>
</dbReference>
<reference evidence="2 3" key="3">
    <citation type="submission" date="2019-11" db="EMBL/GenBank/DDBJ databases">
        <title>A de novo genome assembly of a pear dwarfing rootstock.</title>
        <authorList>
            <person name="Wang F."/>
            <person name="Wang J."/>
            <person name="Li S."/>
            <person name="Zhang Y."/>
            <person name="Fang M."/>
            <person name="Ma L."/>
            <person name="Zhao Y."/>
            <person name="Jiang S."/>
        </authorList>
    </citation>
    <scope>NUCLEOTIDE SEQUENCE [LARGE SCALE GENOMIC DNA]</scope>
    <source>
        <strain evidence="2">S2</strain>
        <tissue evidence="2">Leaf</tissue>
    </source>
</reference>
<dbReference type="AlphaFoldDB" id="A0A5N5F3D4"/>
<name>A0A5N5F3D4_9ROSA</name>
<evidence type="ECO:0000313" key="3">
    <source>
        <dbReference type="Proteomes" id="UP000327157"/>
    </source>
</evidence>
<protein>
    <submittedName>
        <fullName evidence="2">TMV resistance protein N-like</fullName>
    </submittedName>
</protein>
<keyword evidence="3" id="KW-1185">Reference proteome</keyword>
<organism evidence="2 3">
    <name type="scientific">Pyrus ussuriensis x Pyrus communis</name>
    <dbReference type="NCBI Taxonomy" id="2448454"/>
    <lineage>
        <taxon>Eukaryota</taxon>
        <taxon>Viridiplantae</taxon>
        <taxon>Streptophyta</taxon>
        <taxon>Embryophyta</taxon>
        <taxon>Tracheophyta</taxon>
        <taxon>Spermatophyta</taxon>
        <taxon>Magnoliopsida</taxon>
        <taxon>eudicotyledons</taxon>
        <taxon>Gunneridae</taxon>
        <taxon>Pentapetalae</taxon>
        <taxon>rosids</taxon>
        <taxon>fabids</taxon>
        <taxon>Rosales</taxon>
        <taxon>Rosaceae</taxon>
        <taxon>Amygdaloideae</taxon>
        <taxon>Maleae</taxon>
        <taxon>Pyrus</taxon>
    </lineage>
</organism>
<evidence type="ECO:0000313" key="2">
    <source>
        <dbReference type="EMBL" id="KAB2597477.1"/>
    </source>
</evidence>
<reference evidence="3" key="2">
    <citation type="submission" date="2019-10" db="EMBL/GenBank/DDBJ databases">
        <title>A de novo genome assembly of a pear dwarfing rootstock.</title>
        <authorList>
            <person name="Wang F."/>
            <person name="Wang J."/>
            <person name="Li S."/>
            <person name="Zhang Y."/>
            <person name="Fang M."/>
            <person name="Ma L."/>
            <person name="Zhao Y."/>
            <person name="Jiang S."/>
        </authorList>
    </citation>
    <scope>NUCLEOTIDE SEQUENCE [LARGE SCALE GENOMIC DNA]</scope>
</reference>
<gene>
    <name evidence="2" type="ORF">D8674_000397</name>
</gene>